<accession>A0A316KZZ4</accession>
<gene>
    <name evidence="1" type="ORF">DKG77_10240</name>
</gene>
<sequence>MRLNRLFIFLFYIISIVPVASQNTFDIKFPSTEAERNISCQRCLQIFSQKPKEVGFSIQMDKSNTLYFEINDREFFNALFKNAGDGIAVDVVAKNRYSCSELMPEPQQIRGTILKPVYAPALRKTLKSTTENRYRVRIGKLPLSFHKKEIEFNILFLSNRTLCRYNRIFNLESYQWDLLDMGMYLDSLTYKTKLSSKAEGEQYSLKQKTLIFTIPFEKNKASYSQEEIKPLYDSLRLTDFNIKKIDIKAYASVEGNAERNLKLQQDRASSIVQAMQAFQEPTIETRVTTSENWVEFLNDITDTPYASFKNLSKQEVKEKLVGNTSQELEKYLRNHRKAVIRLDLERIDQYKDMKTDVIIDLFNQAIGNDDIDQAKILQNSIFERLKAKEADPDLLSSMEIPRQLKYAPFFNKNSAFRYLKDERNLLIAYKELQALERLAPKDKRIKYNIAALKMRIWRHNVEPVQQEDFKAEILRLAKYGIQQKLINRMLVNYHIIKSELFMRQRDYVNKDKSVRFIVKNYKNIPMQDFDYLSLAQFLTYYADLESAEHLLQPKMKTVDVNENLLFYYLNLTLINEDIIQNPEYRTIMLNAINLNKERFCRLFNESHKGGVTFQLLEDYYLYNTYCENCEN</sequence>
<dbReference type="Proteomes" id="UP000245762">
    <property type="component" value="Unassembled WGS sequence"/>
</dbReference>
<evidence type="ECO:0000313" key="2">
    <source>
        <dbReference type="Proteomes" id="UP000245762"/>
    </source>
</evidence>
<dbReference type="EMBL" id="QGEG01000002">
    <property type="protein sequence ID" value="PWL38628.1"/>
    <property type="molecule type" value="Genomic_DNA"/>
</dbReference>
<reference evidence="1 2" key="1">
    <citation type="submission" date="2018-05" db="EMBL/GenBank/DDBJ databases">
        <title>Complete genome sequence of Flagellimonas aquimarina ECD12 isolated from seaweed Ecklonia cava.</title>
        <authorList>
            <person name="Choi S."/>
            <person name="Seong C."/>
        </authorList>
    </citation>
    <scope>NUCLEOTIDE SEQUENCE [LARGE SCALE GENOMIC DNA]</scope>
    <source>
        <strain evidence="1 2">ECD12</strain>
    </source>
</reference>
<dbReference type="AlphaFoldDB" id="A0A316KZZ4"/>
<name>A0A316KZZ4_9FLAO</name>
<evidence type="ECO:0008006" key="3">
    <source>
        <dbReference type="Google" id="ProtNLM"/>
    </source>
</evidence>
<comment type="caution">
    <text evidence="1">The sequence shown here is derived from an EMBL/GenBank/DDBJ whole genome shotgun (WGS) entry which is preliminary data.</text>
</comment>
<evidence type="ECO:0000313" key="1">
    <source>
        <dbReference type="EMBL" id="PWL38628.1"/>
    </source>
</evidence>
<proteinExistence type="predicted"/>
<keyword evidence="2" id="KW-1185">Reference proteome</keyword>
<protein>
    <recommendedName>
        <fullName evidence="3">OmpA-like domain-containing protein</fullName>
    </recommendedName>
</protein>
<dbReference type="RefSeq" id="WP_109662704.1">
    <property type="nucleotide sequence ID" value="NZ_QGEG01000002.1"/>
</dbReference>
<dbReference type="OrthoDB" id="632640at2"/>
<organism evidence="1 2">
    <name type="scientific">Flagellimonas aquimarina</name>
    <dbReference type="NCBI Taxonomy" id="2201895"/>
    <lineage>
        <taxon>Bacteria</taxon>
        <taxon>Pseudomonadati</taxon>
        <taxon>Bacteroidota</taxon>
        <taxon>Flavobacteriia</taxon>
        <taxon>Flavobacteriales</taxon>
        <taxon>Flavobacteriaceae</taxon>
        <taxon>Flagellimonas</taxon>
    </lineage>
</organism>